<evidence type="ECO:0000256" key="1">
    <source>
        <dbReference type="SAM" id="Phobius"/>
    </source>
</evidence>
<dbReference type="InParanoid" id="Q97XU0"/>
<keyword evidence="1" id="KW-1133">Transmembrane helix</keyword>
<dbReference type="Proteomes" id="UP000001974">
    <property type="component" value="Chromosome"/>
</dbReference>
<gene>
    <name evidence="2" type="ordered locus">SSO1617</name>
</gene>
<dbReference type="EMBL" id="AE006641">
    <property type="protein sequence ID" value="AAK41832.1"/>
    <property type="molecule type" value="Genomic_DNA"/>
</dbReference>
<feature type="transmembrane region" description="Helical" evidence="1">
    <location>
        <begin position="182"/>
        <end position="204"/>
    </location>
</feature>
<dbReference type="PaxDb" id="273057-SSO1617"/>
<dbReference type="PATRIC" id="fig|273057.12.peg.1659"/>
<keyword evidence="1" id="KW-0812">Transmembrane</keyword>
<accession>Q97XU0</accession>
<reference evidence="3" key="1">
    <citation type="journal article" date="2001" name="Proc. Natl. Acad. Sci. U.S.A.">
        <title>The complete genome of the crenarchaeon Sulfolobus solfataricus P2.</title>
        <authorList>
            <person name="She Q."/>
            <person name="Singh R.K."/>
            <person name="Confalonieri F."/>
            <person name="Zivanovic Y."/>
            <person name="Allard G."/>
            <person name="Awayez M.J."/>
            <person name="Chan-Weiher C.C.-Y."/>
            <person name="Clausen I.G."/>
            <person name="Curtis B.A."/>
            <person name="De Moors A."/>
            <person name="Erauso G."/>
            <person name="Fletcher C."/>
            <person name="Gordon P.M.K."/>
            <person name="Heikamp-de Jong I."/>
            <person name="Jeffries A.C."/>
            <person name="Kozera C.J."/>
            <person name="Medina N."/>
            <person name="Peng X."/>
            <person name="Thi-Ngoc H.P."/>
            <person name="Redder P."/>
            <person name="Schenk M.E."/>
            <person name="Theriault C."/>
            <person name="Tolstrup N."/>
            <person name="Charlebois R.L."/>
            <person name="Doolittle W.F."/>
            <person name="Duguet M."/>
            <person name="Gaasterland T."/>
            <person name="Garrett R.A."/>
            <person name="Ragan M.A."/>
            <person name="Sensen C.W."/>
            <person name="Van der Oost J."/>
        </authorList>
    </citation>
    <scope>NUCLEOTIDE SEQUENCE [LARGE SCALE GENOMIC DNA]</scope>
    <source>
        <strain evidence="3">ATCC 35092 / DSM 1617 / JCM 11322 / P2</strain>
    </source>
</reference>
<dbReference type="eggNOG" id="arCOG07850">
    <property type="taxonomic scope" value="Archaea"/>
</dbReference>
<evidence type="ECO:0000313" key="3">
    <source>
        <dbReference type="Proteomes" id="UP000001974"/>
    </source>
</evidence>
<dbReference type="KEGG" id="sso:SSO1617"/>
<keyword evidence="1" id="KW-0472">Membrane</keyword>
<sequence>MFREAKMGIYFNSSNETILFKAECLLYPLLNYTPAIITPVKTSNTVTMLLNPSIVDENNIEIFNESKNATILQGSYIIDHNGSISTFSLSGEENISIKPWTIIIPNDINIREFESIPINFSFNQFMAEFSVNNNPGYLVETSLPLPYGGIIVNNGKALGVNGFGQYVFTSDGKLTISIKLGFITDLLMTAVDIFFYALFIYFFVYKNIFKGLGTEVFRNVITRISRLKSYK</sequence>
<evidence type="ECO:0000313" key="2">
    <source>
        <dbReference type="EMBL" id="AAK41832.1"/>
    </source>
</evidence>
<protein>
    <submittedName>
        <fullName evidence="2">Uncharacterized protein</fullName>
    </submittedName>
</protein>
<dbReference type="HOGENOM" id="CLU_1197674_0_0_2"/>
<organism evidence="2 3">
    <name type="scientific">Saccharolobus solfataricus (strain ATCC 35092 / DSM 1617 / JCM 11322 / P2)</name>
    <name type="common">Sulfolobus solfataricus</name>
    <dbReference type="NCBI Taxonomy" id="273057"/>
    <lineage>
        <taxon>Archaea</taxon>
        <taxon>Thermoproteota</taxon>
        <taxon>Thermoprotei</taxon>
        <taxon>Sulfolobales</taxon>
        <taxon>Sulfolobaceae</taxon>
        <taxon>Saccharolobus</taxon>
    </lineage>
</organism>
<name>Q97XU0_SACS2</name>
<keyword evidence="3" id="KW-1185">Reference proteome</keyword>
<dbReference type="PIR" id="A90322">
    <property type="entry name" value="A90322"/>
</dbReference>
<dbReference type="EnsemblBacteria" id="AAK41832">
    <property type="protein sequence ID" value="AAK41832"/>
    <property type="gene ID" value="SSO1617"/>
</dbReference>
<dbReference type="STRING" id="273057.SSO1617"/>
<proteinExistence type="predicted"/>
<dbReference type="AlphaFoldDB" id="Q97XU0"/>